<name>A0AAU7TM18_9ACTN</name>
<protein>
    <submittedName>
        <fullName evidence="2">DinB family protein</fullName>
    </submittedName>
</protein>
<dbReference type="InterPro" id="IPR034660">
    <property type="entry name" value="DinB/YfiT-like"/>
</dbReference>
<dbReference type="RefSeq" id="WP_350280491.1">
    <property type="nucleotide sequence ID" value="NZ_CP158165.1"/>
</dbReference>
<dbReference type="SUPFAM" id="SSF109854">
    <property type="entry name" value="DinB/YfiT-like putative metalloenzymes"/>
    <property type="match status" value="1"/>
</dbReference>
<reference evidence="2" key="1">
    <citation type="submission" date="2024-06" db="EMBL/GenBank/DDBJ databases">
        <title>Kribbella sp. strain HUAS MG21 genome sequences.</title>
        <authorList>
            <person name="Mo P."/>
        </authorList>
    </citation>
    <scope>NUCLEOTIDE SEQUENCE</scope>
    <source>
        <strain evidence="2">HUAS MG21</strain>
    </source>
</reference>
<feature type="domain" description="DinB-like" evidence="1">
    <location>
        <begin position="2"/>
        <end position="151"/>
    </location>
</feature>
<accession>A0AAU7TM18</accession>
<organism evidence="2">
    <name type="scientific">Kribbella sp. HUAS MG21</name>
    <dbReference type="NCBI Taxonomy" id="3160966"/>
    <lineage>
        <taxon>Bacteria</taxon>
        <taxon>Bacillati</taxon>
        <taxon>Actinomycetota</taxon>
        <taxon>Actinomycetes</taxon>
        <taxon>Propionibacteriales</taxon>
        <taxon>Kribbellaceae</taxon>
        <taxon>Kribbella</taxon>
    </lineage>
</organism>
<dbReference type="Gene3D" id="1.20.120.450">
    <property type="entry name" value="dinb family like domain"/>
    <property type="match status" value="1"/>
</dbReference>
<gene>
    <name evidence="2" type="ORF">ABN611_15060</name>
</gene>
<dbReference type="AlphaFoldDB" id="A0AAU7TM18"/>
<sequence length="169" mass="18646">MRPRLDGLTDAEYFWEPVPGCWTVSRRGESSAPMSFGAGEFTWDFGEREKQVTTIAWRLGHLIVSVAQSNARRFGGPPVSLDTFEYAGTADEALGQLDDVYARWIDSVRNLGEAGLARPQGPVAPPEFADVPIARLVLYVSVEVFHHGAEICLLRDLYPGLTRPARGRA</sequence>
<dbReference type="Pfam" id="PF12867">
    <property type="entry name" value="DinB_2"/>
    <property type="match status" value="1"/>
</dbReference>
<proteinExistence type="predicted"/>
<evidence type="ECO:0000313" key="2">
    <source>
        <dbReference type="EMBL" id="XBV27708.1"/>
    </source>
</evidence>
<dbReference type="InterPro" id="IPR024775">
    <property type="entry name" value="DinB-like"/>
</dbReference>
<evidence type="ECO:0000259" key="1">
    <source>
        <dbReference type="Pfam" id="PF12867"/>
    </source>
</evidence>
<dbReference type="EMBL" id="CP158165">
    <property type="protein sequence ID" value="XBV27708.1"/>
    <property type="molecule type" value="Genomic_DNA"/>
</dbReference>